<dbReference type="Pfam" id="PF01797">
    <property type="entry name" value="Y1_Tnp"/>
    <property type="match status" value="1"/>
</dbReference>
<dbReference type="Gene3D" id="3.30.70.1290">
    <property type="entry name" value="Transposase IS200-like"/>
    <property type="match status" value="1"/>
</dbReference>
<organism evidence="2 3">
    <name type="scientific">Algoriphagus pacificus</name>
    <dbReference type="NCBI Taxonomy" id="2811234"/>
    <lineage>
        <taxon>Bacteria</taxon>
        <taxon>Pseudomonadati</taxon>
        <taxon>Bacteroidota</taxon>
        <taxon>Cytophagia</taxon>
        <taxon>Cytophagales</taxon>
        <taxon>Cyclobacteriaceae</taxon>
        <taxon>Algoriphagus</taxon>
    </lineage>
</organism>
<comment type="caution">
    <text evidence="2">The sequence shown here is derived from an EMBL/GenBank/DDBJ whole genome shotgun (WGS) entry which is preliminary data.</text>
</comment>
<sequence>MPQSFSKVYLHIIFSTKFRRPIVTSAFQSILHSYIVSLGANLGTFTEEIYANPDHIHWLCTLPRTLTIAELIQKVKISSSNKMAELGIKEFSWQKGYAAFSVSQSKVSVVKRYIQNQEEHHKKFSFQEEYLKFLGENGLEYDDKYVWD</sequence>
<gene>
    <name evidence="2" type="primary">tnpA</name>
    <name evidence="2" type="ORF">J0A69_08075</name>
</gene>
<dbReference type="InterPro" id="IPR036515">
    <property type="entry name" value="Transposase_17_sf"/>
</dbReference>
<evidence type="ECO:0000313" key="2">
    <source>
        <dbReference type="EMBL" id="MBN7815379.1"/>
    </source>
</evidence>
<proteinExistence type="predicted"/>
<dbReference type="InterPro" id="IPR002686">
    <property type="entry name" value="Transposase_17"/>
</dbReference>
<name>A0ABS3CIA6_9BACT</name>
<keyword evidence="3" id="KW-1185">Reference proteome</keyword>
<protein>
    <submittedName>
        <fullName evidence="2">IS200/IS605 family transposase</fullName>
    </submittedName>
</protein>
<dbReference type="EMBL" id="JAFKCU010000002">
    <property type="protein sequence ID" value="MBN7815379.1"/>
    <property type="molecule type" value="Genomic_DNA"/>
</dbReference>
<dbReference type="RefSeq" id="WP_206586055.1">
    <property type="nucleotide sequence ID" value="NZ_JAFKCU010000002.1"/>
</dbReference>
<evidence type="ECO:0000259" key="1">
    <source>
        <dbReference type="SMART" id="SM01321"/>
    </source>
</evidence>
<dbReference type="PANTHER" id="PTHR33360:SF2">
    <property type="entry name" value="TRANSPOSASE FOR INSERTION SEQUENCE ELEMENT IS200"/>
    <property type="match status" value="1"/>
</dbReference>
<evidence type="ECO:0000313" key="3">
    <source>
        <dbReference type="Proteomes" id="UP000664480"/>
    </source>
</evidence>
<reference evidence="2 3" key="1">
    <citation type="submission" date="2021-03" db="EMBL/GenBank/DDBJ databases">
        <title>novel species isolated from a fishpond in China.</title>
        <authorList>
            <person name="Lu H."/>
            <person name="Cai Z."/>
        </authorList>
    </citation>
    <scope>NUCLEOTIDE SEQUENCE [LARGE SCALE GENOMIC DNA]</scope>
    <source>
        <strain evidence="2 3">YJ13C</strain>
    </source>
</reference>
<dbReference type="SMART" id="SM01321">
    <property type="entry name" value="Y1_Tnp"/>
    <property type="match status" value="1"/>
</dbReference>
<dbReference type="Proteomes" id="UP000664480">
    <property type="component" value="Unassembled WGS sequence"/>
</dbReference>
<dbReference type="SUPFAM" id="SSF143422">
    <property type="entry name" value="Transposase IS200-like"/>
    <property type="match status" value="1"/>
</dbReference>
<dbReference type="PANTHER" id="PTHR33360">
    <property type="entry name" value="TRANSPOSASE FOR INSERTION SEQUENCE ELEMENT IS200"/>
    <property type="match status" value="1"/>
</dbReference>
<feature type="domain" description="Transposase IS200-like" evidence="1">
    <location>
        <begin position="5"/>
        <end position="117"/>
    </location>
</feature>
<accession>A0ABS3CIA6</accession>
<dbReference type="NCBIfam" id="NF033573">
    <property type="entry name" value="transpos_IS200"/>
    <property type="match status" value="1"/>
</dbReference>